<keyword evidence="4" id="KW-0187">Copper transport</keyword>
<feature type="transmembrane region" description="Helical" evidence="4">
    <location>
        <begin position="93"/>
        <end position="110"/>
    </location>
</feature>
<evidence type="ECO:0000256" key="4">
    <source>
        <dbReference type="RuleBase" id="RU367022"/>
    </source>
</evidence>
<evidence type="ECO:0000256" key="3">
    <source>
        <dbReference type="ARBA" id="ARBA00023136"/>
    </source>
</evidence>
<gene>
    <name evidence="6" type="ORF">D9613_004201</name>
</gene>
<keyword evidence="4" id="KW-0186">Copper</keyword>
<dbReference type="GO" id="GO:0016020">
    <property type="term" value="C:membrane"/>
    <property type="evidence" value="ECO:0007669"/>
    <property type="project" value="UniProtKB-SubCell"/>
</dbReference>
<feature type="region of interest" description="Disordered" evidence="5">
    <location>
        <begin position="219"/>
        <end position="245"/>
    </location>
</feature>
<dbReference type="EMBL" id="JAACJL010000057">
    <property type="protein sequence ID" value="KAF4611695.1"/>
    <property type="molecule type" value="Genomic_DNA"/>
</dbReference>
<feature type="compositionally biased region" description="Acidic residues" evidence="5">
    <location>
        <begin position="233"/>
        <end position="245"/>
    </location>
</feature>
<reference evidence="6 7" key="1">
    <citation type="submission" date="2019-12" db="EMBL/GenBank/DDBJ databases">
        <authorList>
            <person name="Floudas D."/>
            <person name="Bentzer J."/>
            <person name="Ahren D."/>
            <person name="Johansson T."/>
            <person name="Persson P."/>
            <person name="Tunlid A."/>
        </authorList>
    </citation>
    <scope>NUCLEOTIDE SEQUENCE [LARGE SCALE GENOMIC DNA]</scope>
    <source>
        <strain evidence="6 7">CBS 102.39</strain>
    </source>
</reference>
<keyword evidence="4" id="KW-0813">Transport</keyword>
<dbReference type="Proteomes" id="UP000521872">
    <property type="component" value="Unassembled WGS sequence"/>
</dbReference>
<feature type="transmembrane region" description="Helical" evidence="4">
    <location>
        <begin position="26"/>
        <end position="46"/>
    </location>
</feature>
<keyword evidence="7" id="KW-1185">Reference proteome</keyword>
<evidence type="ECO:0000313" key="7">
    <source>
        <dbReference type="Proteomes" id="UP000521872"/>
    </source>
</evidence>
<evidence type="ECO:0000313" key="6">
    <source>
        <dbReference type="EMBL" id="KAF4611695.1"/>
    </source>
</evidence>
<organism evidence="6 7">
    <name type="scientific">Agrocybe pediades</name>
    <dbReference type="NCBI Taxonomy" id="84607"/>
    <lineage>
        <taxon>Eukaryota</taxon>
        <taxon>Fungi</taxon>
        <taxon>Dikarya</taxon>
        <taxon>Basidiomycota</taxon>
        <taxon>Agaricomycotina</taxon>
        <taxon>Agaricomycetes</taxon>
        <taxon>Agaricomycetidae</taxon>
        <taxon>Agaricales</taxon>
        <taxon>Agaricineae</taxon>
        <taxon>Strophariaceae</taxon>
        <taxon>Agrocybe</taxon>
    </lineage>
</organism>
<dbReference type="AlphaFoldDB" id="A0A8H4QJ56"/>
<keyword evidence="3 4" id="KW-0472">Membrane</keyword>
<comment type="subcellular location">
    <subcellularLocation>
        <location evidence="4">Membrane</location>
        <topology evidence="4">Multi-pass membrane protein</topology>
    </subcellularLocation>
</comment>
<comment type="similarity">
    <text evidence="4">Belongs to the copper transporter (Ctr) (TC 1.A.56) family. SLC31A subfamily.</text>
</comment>
<feature type="compositionally biased region" description="Polar residues" evidence="5">
    <location>
        <begin position="219"/>
        <end position="229"/>
    </location>
</feature>
<dbReference type="Pfam" id="PF04145">
    <property type="entry name" value="Ctr"/>
    <property type="match status" value="1"/>
</dbReference>
<feature type="compositionally biased region" description="Basic residues" evidence="5">
    <location>
        <begin position="149"/>
        <end position="158"/>
    </location>
</feature>
<protein>
    <recommendedName>
        <fullName evidence="4">Copper transport protein</fullName>
    </recommendedName>
</protein>
<keyword evidence="4" id="KW-0406">Ion transport</keyword>
<keyword evidence="1 4" id="KW-0812">Transmembrane</keyword>
<evidence type="ECO:0000256" key="5">
    <source>
        <dbReference type="SAM" id="MobiDB-lite"/>
    </source>
</evidence>
<dbReference type="GO" id="GO:0005375">
    <property type="term" value="F:copper ion transmembrane transporter activity"/>
    <property type="evidence" value="ECO:0007669"/>
    <property type="project" value="UniProtKB-UniRule"/>
</dbReference>
<proteinExistence type="inferred from homology"/>
<comment type="caution">
    <text evidence="6">The sequence shown here is derived from an EMBL/GenBank/DDBJ whole genome shotgun (WGS) entry which is preliminary data.</text>
</comment>
<sequence>MTFEPHLHWSFNNEHVLLPTVTLTSFWSFLAACLLVASICLSERFLTFVLEKQWTPRICRRSRTCLAMWRTGLYSIATFLRLCYMLAGMTFHVGLIFCIILSLSIGQFLIELRKLPKAPDSLSRNPRAHESSLPLLSDEEPTTYPLKPVHNKTRPRSKSKPDDIFIHPTESNIARADAVALELGLAGETDRVAYSRPKGSPAWEIGKGRDIAREMLRGSNQQKRTSHNNIFLADDDESDSSQEAK</sequence>
<accession>A0A8H4QJ56</accession>
<evidence type="ECO:0000256" key="2">
    <source>
        <dbReference type="ARBA" id="ARBA00022989"/>
    </source>
</evidence>
<evidence type="ECO:0000256" key="1">
    <source>
        <dbReference type="ARBA" id="ARBA00022692"/>
    </source>
</evidence>
<dbReference type="InterPro" id="IPR007274">
    <property type="entry name" value="Cop_transporter"/>
</dbReference>
<name>A0A8H4QJ56_9AGAR</name>
<keyword evidence="2 4" id="KW-1133">Transmembrane helix</keyword>
<feature type="region of interest" description="Disordered" evidence="5">
    <location>
        <begin position="119"/>
        <end position="165"/>
    </location>
</feature>